<dbReference type="EMBL" id="CAJNRD030001120">
    <property type="protein sequence ID" value="CAG5093874.1"/>
    <property type="molecule type" value="Genomic_DNA"/>
</dbReference>
<gene>
    <name evidence="2" type="ORF">HICCMSTLAB_LOCUS7200</name>
</gene>
<accession>A0A8J2MTA5</accession>
<feature type="compositionally biased region" description="Basic and acidic residues" evidence="1">
    <location>
        <begin position="1312"/>
        <end position="1325"/>
    </location>
</feature>
<evidence type="ECO:0000313" key="2">
    <source>
        <dbReference type="EMBL" id="CAG5093874.1"/>
    </source>
</evidence>
<protein>
    <recommendedName>
        <fullName evidence="4">Separase</fullName>
    </recommendedName>
</protein>
<name>A0A8J2MTA5_COTCN</name>
<feature type="region of interest" description="Disordered" evidence="1">
    <location>
        <begin position="1358"/>
        <end position="1400"/>
    </location>
</feature>
<feature type="region of interest" description="Disordered" evidence="1">
    <location>
        <begin position="1459"/>
        <end position="1518"/>
    </location>
</feature>
<proteinExistence type="predicted"/>
<dbReference type="OrthoDB" id="6776738at2759"/>
<sequence>MSETQLLRKWEDLLKAGKFEGLAQEIKEADIKPSNKLDTSWTRLLVVICHYVTSHEKISLSTATELTEIISAIHPKLLSISDPVKYFSSLYHVIRIFLFSKHHQEALKVTDHFLPGTVWSSAVEDPSYISKLTTLWATSLVSYLKSNKTRFEKATGLINYQLRLRLLCDPGEHRVFINDLDSYFLIIKSYEDEKYKEDFQSFILKIETLTDTKISLGTKDQYRTYESFLRLITDILSDKLNIKGINKISGKKIKQLFDLFREAVKPDCQIEECFAMYELLCSIFTRPVSAFDKFTVDTIETYIQTLDKIIKKYGIENAVHKNSNNASVLLQFVLIYWETYAKTKEKFGIPVELVPKLLSLIIHQADLFSQMEISSCNKCSSNKCTVKKDIWNSIGVKLRILLILSRIDATSKDLRQIGFSVFENCVTIVSELKENNCESWLKNWTPCCSRIFNIILQYDKNHYQDYIKFSELLCTKIKSFEVEKLLDPEENFLALCLHRLGSTHYHNENYRAAMEVASLSAYVGLSTGEGSSFRTWANCKYRYSSAKSMTMVECLESNKTAARFGITVLLDDSQKRQICLQEIKGLENCPMNMMSSILVVVELLQTLNPDPIEYAQAIHLLGYHQLDVQNSESLEKFLTTAKLELKKSPKTPSRQLLLGNLLFYLFIQKFGNIRRTIEAEMLTSTMRLSVKTRGDPASNVVPAYSLINITTSSNLEASLLRVLEFWTKYCQQEGLIESFGKYLTPKMMTRLVIIAGEYAKFYNFRGAEISAWQLAMSLASKFKDERSIMYICSRSIMSRYLITQWITLAEESAEKLKASCDEEIIESVAMLKFSLSSYYFYLGRINEAKKLFDEALETPGIKFTKNYPTYLYAMDILISERLNHDDCFNKHKYMQAIIEGLYTVILIEDNFLSSHNLPREDLLYRLDTAMEFTNHITLRMNSLLSYREISAHLIRRLKVVQKLGSTLHVAECLKNLCFLDLSRNQLEDCEVKLQGLEYILKLDSEKLDFEKATKSKKGVRVFCDNSPLRPVELVRDIPHNDGSPVLMTKIFSSPDFMEHEKDCKCFKCTNFAYKYFVFSCTHIRAQLYAAQNNVEQAVDHFHGALQIIKELIDFKVENFETVSQHYVEFVLFLLDFGKFIKYSVPNGGSDALSMVIYALSICEKHKIKNHPVYFNLKEFIFEARFQETFQADLYDKFVVSDTRAELGDEMAAGEDICATPVKGDARTIVEFKRRNTPPIITFTGASIDRFEEDNDCLTPVVTCDDQVKIVKKPSRITKVKPIRRKISDSEYLTPIGSRSNDLNSGICQASGDSKEEISENKEQSKDLNLNPPKIKIKSIKKANLDLNLLRKIQVKSEVTGGDGNSNVSKSRTRIENNCSERVKENSKATKEQKSKSELDDNVSDLEALQISDNSKVRKTRSGLTARAKTNLKVEAKNELDTVIEDLEAVHISQDITVEKSRSKSKDLSAKEIKSTQDRNFSTNTEKKKKVIDSENKEEIVENSSTEEPRRSRRLAVKKSEPGIDKFKILKQRN</sequence>
<feature type="region of interest" description="Disordered" evidence="1">
    <location>
        <begin position="1302"/>
        <end position="1329"/>
    </location>
</feature>
<evidence type="ECO:0008006" key="4">
    <source>
        <dbReference type="Google" id="ProtNLM"/>
    </source>
</evidence>
<evidence type="ECO:0000256" key="1">
    <source>
        <dbReference type="SAM" id="MobiDB-lite"/>
    </source>
</evidence>
<comment type="caution">
    <text evidence="2">The sequence shown here is derived from an EMBL/GenBank/DDBJ whole genome shotgun (WGS) entry which is preliminary data.</text>
</comment>
<dbReference type="Proteomes" id="UP000786811">
    <property type="component" value="Unassembled WGS sequence"/>
</dbReference>
<reference evidence="2" key="1">
    <citation type="submission" date="2021-04" db="EMBL/GenBank/DDBJ databases">
        <authorList>
            <person name="Chebbi M.A.C M."/>
        </authorList>
    </citation>
    <scope>NUCLEOTIDE SEQUENCE</scope>
</reference>
<evidence type="ECO:0000313" key="3">
    <source>
        <dbReference type="Proteomes" id="UP000786811"/>
    </source>
</evidence>
<feature type="compositionally biased region" description="Basic and acidic residues" evidence="1">
    <location>
        <begin position="1372"/>
        <end position="1398"/>
    </location>
</feature>
<organism evidence="2 3">
    <name type="scientific">Cotesia congregata</name>
    <name type="common">Parasitoid wasp</name>
    <name type="synonym">Apanteles congregatus</name>
    <dbReference type="NCBI Taxonomy" id="51543"/>
    <lineage>
        <taxon>Eukaryota</taxon>
        <taxon>Metazoa</taxon>
        <taxon>Ecdysozoa</taxon>
        <taxon>Arthropoda</taxon>
        <taxon>Hexapoda</taxon>
        <taxon>Insecta</taxon>
        <taxon>Pterygota</taxon>
        <taxon>Neoptera</taxon>
        <taxon>Endopterygota</taxon>
        <taxon>Hymenoptera</taxon>
        <taxon>Apocrita</taxon>
        <taxon>Ichneumonoidea</taxon>
        <taxon>Braconidae</taxon>
        <taxon>Microgastrinae</taxon>
        <taxon>Cotesia</taxon>
    </lineage>
</organism>
<feature type="compositionally biased region" description="Polar residues" evidence="1">
    <location>
        <begin position="1302"/>
        <end position="1311"/>
    </location>
</feature>
<keyword evidence="3" id="KW-1185">Reference proteome</keyword>
<feature type="compositionally biased region" description="Basic and acidic residues" evidence="1">
    <location>
        <begin position="1490"/>
        <end position="1499"/>
    </location>
</feature>
<feature type="compositionally biased region" description="Basic and acidic residues" evidence="1">
    <location>
        <begin position="1459"/>
        <end position="1476"/>
    </location>
</feature>